<dbReference type="GO" id="GO:0061700">
    <property type="term" value="C:GATOR2 complex"/>
    <property type="evidence" value="ECO:0007669"/>
    <property type="project" value="TreeGrafter"/>
</dbReference>
<keyword evidence="9" id="KW-0862">Zinc</keyword>
<feature type="repeat" description="WD" evidence="11">
    <location>
        <begin position="384"/>
        <end position="415"/>
    </location>
</feature>
<keyword evidence="6" id="KW-0479">Metal-binding</keyword>
<name>A0A9P6WF71_MAUEX</name>
<evidence type="ECO:0000256" key="8">
    <source>
        <dbReference type="ARBA" id="ARBA00022771"/>
    </source>
</evidence>
<dbReference type="Pfam" id="PF17120">
    <property type="entry name" value="zf-RING_16"/>
    <property type="match status" value="1"/>
</dbReference>
<feature type="region of interest" description="Disordered" evidence="12">
    <location>
        <begin position="992"/>
        <end position="1067"/>
    </location>
</feature>
<evidence type="ECO:0000256" key="3">
    <source>
        <dbReference type="ARBA" id="ARBA00015098"/>
    </source>
</evidence>
<evidence type="ECO:0000256" key="12">
    <source>
        <dbReference type="SAM" id="MobiDB-lite"/>
    </source>
</evidence>
<evidence type="ECO:0000256" key="11">
    <source>
        <dbReference type="PROSITE-ProRule" id="PRU00221"/>
    </source>
</evidence>
<dbReference type="GO" id="GO:0016239">
    <property type="term" value="P:positive regulation of macroautophagy"/>
    <property type="evidence" value="ECO:0007669"/>
    <property type="project" value="TreeGrafter"/>
</dbReference>
<dbReference type="SMART" id="SM00320">
    <property type="entry name" value="WD40"/>
    <property type="match status" value="3"/>
</dbReference>
<gene>
    <name evidence="14" type="primary">RTC1</name>
    <name evidence="14" type="ORF">C6P45_002682</name>
</gene>
<feature type="compositionally biased region" description="Basic and acidic residues" evidence="12">
    <location>
        <begin position="823"/>
        <end position="832"/>
    </location>
</feature>
<dbReference type="Proteomes" id="UP000750334">
    <property type="component" value="Unassembled WGS sequence"/>
</dbReference>
<dbReference type="Pfam" id="PF00400">
    <property type="entry name" value="WD40"/>
    <property type="match status" value="2"/>
</dbReference>
<dbReference type="SUPFAM" id="SSF50978">
    <property type="entry name" value="WD40 repeat-like"/>
    <property type="match status" value="1"/>
</dbReference>
<evidence type="ECO:0000313" key="14">
    <source>
        <dbReference type="EMBL" id="KAG0670209.1"/>
    </source>
</evidence>
<dbReference type="PROSITE" id="PS50089">
    <property type="entry name" value="ZF_RING_2"/>
    <property type="match status" value="1"/>
</dbReference>
<dbReference type="PROSITE" id="PS50082">
    <property type="entry name" value="WD_REPEATS_2"/>
    <property type="match status" value="2"/>
</dbReference>
<organism evidence="14 15">
    <name type="scientific">Maudiozyma exigua</name>
    <name type="common">Yeast</name>
    <name type="synonym">Kazachstania exigua</name>
    <dbReference type="NCBI Taxonomy" id="34358"/>
    <lineage>
        <taxon>Eukaryota</taxon>
        <taxon>Fungi</taxon>
        <taxon>Dikarya</taxon>
        <taxon>Ascomycota</taxon>
        <taxon>Saccharomycotina</taxon>
        <taxon>Saccharomycetes</taxon>
        <taxon>Saccharomycetales</taxon>
        <taxon>Saccharomycetaceae</taxon>
        <taxon>Maudiozyma</taxon>
    </lineage>
</organism>
<evidence type="ECO:0000256" key="6">
    <source>
        <dbReference type="ARBA" id="ARBA00022723"/>
    </source>
</evidence>
<keyword evidence="4" id="KW-0926">Vacuole</keyword>
<keyword evidence="7" id="KW-0677">Repeat</keyword>
<feature type="region of interest" description="Disordered" evidence="12">
    <location>
        <begin position="960"/>
        <end position="980"/>
    </location>
</feature>
<dbReference type="PANTHER" id="PTHR46200:SF1">
    <property type="entry name" value="GATOR COMPLEX PROTEIN WDR24"/>
    <property type="match status" value="1"/>
</dbReference>
<feature type="compositionally biased region" description="Acidic residues" evidence="12">
    <location>
        <begin position="1031"/>
        <end position="1041"/>
    </location>
</feature>
<feature type="compositionally biased region" description="Polar residues" evidence="12">
    <location>
        <begin position="127"/>
        <end position="137"/>
    </location>
</feature>
<dbReference type="EMBL" id="PUHR01000026">
    <property type="protein sequence ID" value="KAG0670209.1"/>
    <property type="molecule type" value="Genomic_DNA"/>
</dbReference>
<protein>
    <recommendedName>
        <fullName evidence="3">Restriction of telomere capping protein 1</fullName>
    </recommendedName>
</protein>
<feature type="repeat" description="WD" evidence="11">
    <location>
        <begin position="259"/>
        <end position="301"/>
    </location>
</feature>
<dbReference type="PANTHER" id="PTHR46200">
    <property type="entry name" value="GATOR COMPLEX PROTEIN WDR24"/>
    <property type="match status" value="1"/>
</dbReference>
<comment type="similarity">
    <text evidence="2">Belongs to the WD repeat RTC1 family.</text>
</comment>
<feature type="compositionally biased region" description="Basic and acidic residues" evidence="12">
    <location>
        <begin position="772"/>
        <end position="783"/>
    </location>
</feature>
<dbReference type="PROSITE" id="PS50294">
    <property type="entry name" value="WD_REPEATS_REGION"/>
    <property type="match status" value="1"/>
</dbReference>
<comment type="caution">
    <text evidence="14">The sequence shown here is derived from an EMBL/GenBank/DDBJ whole genome shotgun (WGS) entry which is preliminary data.</text>
</comment>
<keyword evidence="5 11" id="KW-0853">WD repeat</keyword>
<feature type="compositionally biased region" description="Polar residues" evidence="12">
    <location>
        <begin position="995"/>
        <end position="1010"/>
    </location>
</feature>
<feature type="compositionally biased region" description="Basic and acidic residues" evidence="12">
    <location>
        <begin position="1011"/>
        <end position="1021"/>
    </location>
</feature>
<feature type="region of interest" description="Disordered" evidence="12">
    <location>
        <begin position="772"/>
        <end position="852"/>
    </location>
</feature>
<feature type="compositionally biased region" description="Low complexity" evidence="12">
    <location>
        <begin position="786"/>
        <end position="795"/>
    </location>
</feature>
<dbReference type="InterPro" id="IPR001841">
    <property type="entry name" value="Znf_RING"/>
</dbReference>
<evidence type="ECO:0000256" key="5">
    <source>
        <dbReference type="ARBA" id="ARBA00022574"/>
    </source>
</evidence>
<dbReference type="InterPro" id="IPR015943">
    <property type="entry name" value="WD40/YVTN_repeat-like_dom_sf"/>
</dbReference>
<keyword evidence="8 10" id="KW-0863">Zinc-finger</keyword>
<evidence type="ECO:0000256" key="2">
    <source>
        <dbReference type="ARBA" id="ARBA00008863"/>
    </source>
</evidence>
<dbReference type="GO" id="GO:0005774">
    <property type="term" value="C:vacuolar membrane"/>
    <property type="evidence" value="ECO:0007669"/>
    <property type="project" value="TreeGrafter"/>
</dbReference>
<evidence type="ECO:0000256" key="1">
    <source>
        <dbReference type="ARBA" id="ARBA00004116"/>
    </source>
</evidence>
<dbReference type="GO" id="GO:0005829">
    <property type="term" value="C:cytosol"/>
    <property type="evidence" value="ECO:0007669"/>
    <property type="project" value="TreeGrafter"/>
</dbReference>
<dbReference type="CDD" id="cd16488">
    <property type="entry name" value="mRING-H2-C3H3C2_Mio-like"/>
    <property type="match status" value="1"/>
</dbReference>
<keyword evidence="15" id="KW-1185">Reference proteome</keyword>
<dbReference type="InterPro" id="IPR001680">
    <property type="entry name" value="WD40_rpt"/>
</dbReference>
<evidence type="ECO:0000259" key="13">
    <source>
        <dbReference type="PROSITE" id="PS50089"/>
    </source>
</evidence>
<evidence type="ECO:0000313" key="15">
    <source>
        <dbReference type="Proteomes" id="UP000750334"/>
    </source>
</evidence>
<dbReference type="InterPro" id="IPR019775">
    <property type="entry name" value="WD40_repeat_CS"/>
</dbReference>
<dbReference type="Gene3D" id="2.130.10.10">
    <property type="entry name" value="YVTN repeat-like/Quinoprotein amine dehydrogenase"/>
    <property type="match status" value="2"/>
</dbReference>
<dbReference type="PROSITE" id="PS00678">
    <property type="entry name" value="WD_REPEATS_1"/>
    <property type="match status" value="1"/>
</dbReference>
<feature type="region of interest" description="Disordered" evidence="12">
    <location>
        <begin position="114"/>
        <end position="137"/>
    </location>
</feature>
<accession>A0A9P6WF71</accession>
<dbReference type="InterPro" id="IPR036322">
    <property type="entry name" value="WD40_repeat_dom_sf"/>
</dbReference>
<sequence length="1383" mass="154708">MSNNINSPPRKDRIFYSPTGSWTKGKGAIYGAGSAGNRPDLKQGLSTSRLNLANTPGSSYRIQHHHSHSNQSVQLDMNHTSSNVGGNGGRPFLNPRHTFNGTYTGLGNLSASDDNLSIGHSGRKSDSSGTINRPRQRSSGLVFSSVIDRELASIDKINDPLANSLVCAGKSHVGIYRFNKEDRSVRLVHDVTKTESPHSRLQSSSMFAPRRNRQSKFSTISDVKSGFQNLNNYVAVCANSTSISVFDINNNANPPITSLNEHKRSVNSFDFNMVQTNLLISGGQDGCAKIWDLRANSMANLRNNGRCEININTAYDSIRDIKWMPSYSFGSPVGNEGTPSSVNSNNINGTTTRSNSGYKFASIHDSGVLLKFDLRQPQQFEKKINAHTGPGLCLNWHPNLDYVVTGGRDGKCCLWYVGDKDSHSTNYVSSNISVFPETTINFGSPITKLKFCPAYNEEPHNSLLAISSMGEEAQVGIYSLARKYVPKNLLETSAASLGLVWWDADNIFTIDKRNRINGWDLNKEPTVLENLSKTVTTWRDIEGNGLLFINQDEGTYDINDPYFNRSNMHDYSGNNNSNALMSSLSINQVDSNIKRIHSPPTPIPNERPSMFKMSSTFNSKSFASSPMSPTPISSTPSIHSEMAPFGGRDIGHSNIESPLIVTLDLPKIIGSMRIAQITKFENLRNHKRIDQESLEKLQESPIEVFKYLARELEFSVKHNNSSPSGVSRKNSADLDFFNNGSLQDDNDDTGKNLMKKFGLAENGTWTNLINKKSDQQGKKHSEPMLRNGSNSGTRSSRQDSLIDRSSNYSSVHGDGIIDTEVNPIKHNDKDNLTEQSSSSNIDQPSKETDDKTAKLQERMSLFVDFLTAASHNASVYANINDILNFKVWILIRDTIMWDLKKMDTLLPKINEQPGRVDNHDSESVNSSVIEENFIPVSHLRKQSINSDYSGFNESIRTSSLVEEHPQPFRSMSEESGIDPIDREIITNLRKKLRSNGESSHNFATTDSIENLESKDSIDEQRQLSNESAIAQDEDVDEDQLEQEEKKETNKQVSSNLPSKSPEGIPILNGRSKRLSFIDTFMSDAHSPLNHSDEERLRRGSYTKHRSVVGPYSGSFDHHSVRSKISSLDSISSNYQSHAPFLKRLSDTKKLVPTIRETFSYENVLKSVEDLDLLNGKNTRGNGFLRRNQSGLCPPWNTEIILQQVYEQAAEGGNILLAVNILLLFHDVYEVTSLHVVKSSVSEFITLLHRYELFEIATELLKYCGWDDIMGPESEQSDIRLFCDRCGELIVNEASKEKYTKSVQPHHHQHNHKRDKNDIQFGYWYCDNCKKPSTLCVLCERPIKKLTVGLLECGHEGHFDCFRGWFLKEGMTTCPAGCPARLNI</sequence>
<evidence type="ECO:0000256" key="7">
    <source>
        <dbReference type="ARBA" id="ARBA00022737"/>
    </source>
</evidence>
<dbReference type="OrthoDB" id="60955at2759"/>
<evidence type="ECO:0000256" key="9">
    <source>
        <dbReference type="ARBA" id="ARBA00022833"/>
    </source>
</evidence>
<dbReference type="GO" id="GO:0008270">
    <property type="term" value="F:zinc ion binding"/>
    <property type="evidence" value="ECO:0007669"/>
    <property type="project" value="UniProtKB-KW"/>
</dbReference>
<proteinExistence type="inferred from homology"/>
<reference evidence="14 15" key="1">
    <citation type="submission" date="2020-11" db="EMBL/GenBank/DDBJ databases">
        <title>Kefir isolates.</title>
        <authorList>
            <person name="Marcisauskas S."/>
            <person name="Kim Y."/>
            <person name="Blasche S."/>
        </authorList>
    </citation>
    <scope>NUCLEOTIDE SEQUENCE [LARGE SCALE GENOMIC DNA]</scope>
    <source>
        <strain evidence="14 15">OG2</strain>
    </source>
</reference>
<comment type="subcellular location">
    <subcellularLocation>
        <location evidence="1">Vacuole</location>
    </subcellularLocation>
</comment>
<dbReference type="GO" id="GO:1904263">
    <property type="term" value="P:positive regulation of TORC1 signaling"/>
    <property type="evidence" value="ECO:0007669"/>
    <property type="project" value="TreeGrafter"/>
</dbReference>
<evidence type="ECO:0000256" key="4">
    <source>
        <dbReference type="ARBA" id="ARBA00022554"/>
    </source>
</evidence>
<feature type="domain" description="RING-type" evidence="13">
    <location>
        <begin position="1335"/>
        <end position="1374"/>
    </location>
</feature>
<evidence type="ECO:0000256" key="10">
    <source>
        <dbReference type="PROSITE-ProRule" id="PRU00175"/>
    </source>
</evidence>
<dbReference type="InterPro" id="IPR037590">
    <property type="entry name" value="WDR24"/>
</dbReference>
<dbReference type="InterPro" id="IPR049566">
    <property type="entry name" value="WDR59_RTC1-like_RING_Znf"/>
</dbReference>
<feature type="compositionally biased region" description="Polar residues" evidence="12">
    <location>
        <begin position="833"/>
        <end position="843"/>
    </location>
</feature>